<organism evidence="1 2">
    <name type="scientific">Thermatribacter velox</name>
    <dbReference type="NCBI Taxonomy" id="3039681"/>
    <lineage>
        <taxon>Bacteria</taxon>
        <taxon>Pseudomonadati</taxon>
        <taxon>Atribacterota</taxon>
        <taxon>Atribacteria</taxon>
        <taxon>Atribacterales</taxon>
        <taxon>Thermatribacteraceae</taxon>
        <taxon>Thermatribacter</taxon>
    </lineage>
</organism>
<gene>
    <name evidence="1" type="ORF">QBE54_11255</name>
</gene>
<proteinExistence type="predicted"/>
<dbReference type="EMBL" id="CP121689">
    <property type="protein sequence ID" value="WZL76132.1"/>
    <property type="molecule type" value="Genomic_DNA"/>
</dbReference>
<dbReference type="Proteomes" id="UP001461341">
    <property type="component" value="Chromosome"/>
</dbReference>
<sequence length="107" mass="13158">MKRYGMVIKVKPEKLEEYKKLHQNVWPGVLKTIKECNIRNYSIFYKDGYLFSYYEYVGDNYEEDMKKMAQDPVTQEWWKLCKPCQEPLETRKEGEWWAEMEEVFHVD</sequence>
<dbReference type="Pfam" id="PF05336">
    <property type="entry name" value="rhaM"/>
    <property type="match status" value="1"/>
</dbReference>
<dbReference type="Gene3D" id="3.30.70.100">
    <property type="match status" value="1"/>
</dbReference>
<protein>
    <submittedName>
        <fullName evidence="1">L-rhamnose mutarotase</fullName>
    </submittedName>
</protein>
<dbReference type="InterPro" id="IPR011008">
    <property type="entry name" value="Dimeric_a/b-barrel"/>
</dbReference>
<dbReference type="PANTHER" id="PTHR34389:SF2">
    <property type="entry name" value="L-RHAMNOSE MUTAROTASE"/>
    <property type="match status" value="1"/>
</dbReference>
<dbReference type="RefSeq" id="WP_369018290.1">
    <property type="nucleotide sequence ID" value="NZ_CP121689.1"/>
</dbReference>
<dbReference type="InterPro" id="IPR008000">
    <property type="entry name" value="Rham/fucose_mutarotase"/>
</dbReference>
<reference evidence="1 2" key="1">
    <citation type="submission" date="2023-03" db="EMBL/GenBank/DDBJ databases">
        <title>Novel Species.</title>
        <authorList>
            <person name="Ma S."/>
        </authorList>
    </citation>
    <scope>NUCLEOTIDE SEQUENCE [LARGE SCALE GENOMIC DNA]</scope>
    <source>
        <strain evidence="1 2">B11</strain>
    </source>
</reference>
<dbReference type="SUPFAM" id="SSF54909">
    <property type="entry name" value="Dimeric alpha+beta barrel"/>
    <property type="match status" value="1"/>
</dbReference>
<accession>A0ABZ2YBD0</accession>
<keyword evidence="2" id="KW-1185">Reference proteome</keyword>
<evidence type="ECO:0000313" key="2">
    <source>
        <dbReference type="Proteomes" id="UP001461341"/>
    </source>
</evidence>
<dbReference type="PANTHER" id="PTHR34389">
    <property type="entry name" value="L-RHAMNOSE MUTAROTASE"/>
    <property type="match status" value="1"/>
</dbReference>
<evidence type="ECO:0000313" key="1">
    <source>
        <dbReference type="EMBL" id="WZL76132.1"/>
    </source>
</evidence>
<name>A0ABZ2YBD0_9BACT</name>